<name>A0ABW5RX81_9BACI</name>
<accession>A0ABW5RX81</accession>
<proteinExistence type="predicted"/>
<dbReference type="Proteomes" id="UP001597506">
    <property type="component" value="Unassembled WGS sequence"/>
</dbReference>
<sequence length="128" mass="14983">MAAFISTIVSMFVIIPFLGYFLTFIMAKELLKNHRKAVHVATDITTFLLILSVHFIIISIWEKSFLWVILISIFMVGIIFTMVYWKEKGEVHFKKVFKGFWRVNFLLFSTAYISLLVVGLILRFVKII</sequence>
<feature type="transmembrane region" description="Helical" evidence="1">
    <location>
        <begin position="6"/>
        <end position="25"/>
    </location>
</feature>
<keyword evidence="1" id="KW-0472">Membrane</keyword>
<keyword evidence="3" id="KW-1185">Reference proteome</keyword>
<feature type="transmembrane region" description="Helical" evidence="1">
    <location>
        <begin position="64"/>
        <end position="85"/>
    </location>
</feature>
<comment type="caution">
    <text evidence="2">The sequence shown here is derived from an EMBL/GenBank/DDBJ whole genome shotgun (WGS) entry which is preliminary data.</text>
</comment>
<evidence type="ECO:0000313" key="2">
    <source>
        <dbReference type="EMBL" id="MFD2682930.1"/>
    </source>
</evidence>
<feature type="transmembrane region" description="Helical" evidence="1">
    <location>
        <begin position="105"/>
        <end position="125"/>
    </location>
</feature>
<dbReference type="PIRSF" id="PIRSF030092">
    <property type="entry name" value="UCP030092"/>
    <property type="match status" value="1"/>
</dbReference>
<dbReference type="RefSeq" id="WP_377937666.1">
    <property type="nucleotide sequence ID" value="NZ_JBHUMF010000031.1"/>
</dbReference>
<reference evidence="3" key="1">
    <citation type="journal article" date="2019" name="Int. J. Syst. Evol. Microbiol.">
        <title>The Global Catalogue of Microorganisms (GCM) 10K type strain sequencing project: providing services to taxonomists for standard genome sequencing and annotation.</title>
        <authorList>
            <consortium name="The Broad Institute Genomics Platform"/>
            <consortium name="The Broad Institute Genome Sequencing Center for Infectious Disease"/>
            <person name="Wu L."/>
            <person name="Ma J."/>
        </authorList>
    </citation>
    <scope>NUCLEOTIDE SEQUENCE [LARGE SCALE GENOMIC DNA]</scope>
    <source>
        <strain evidence="3">KCTC 3913</strain>
    </source>
</reference>
<evidence type="ECO:0000256" key="1">
    <source>
        <dbReference type="SAM" id="Phobius"/>
    </source>
</evidence>
<dbReference type="Pfam" id="PF11877">
    <property type="entry name" value="DUF3397"/>
    <property type="match status" value="1"/>
</dbReference>
<feature type="transmembrane region" description="Helical" evidence="1">
    <location>
        <begin position="37"/>
        <end position="58"/>
    </location>
</feature>
<keyword evidence="1" id="KW-1133">Transmembrane helix</keyword>
<dbReference type="InterPro" id="IPR016945">
    <property type="entry name" value="UCP030092"/>
</dbReference>
<keyword evidence="1" id="KW-0812">Transmembrane</keyword>
<gene>
    <name evidence="2" type="ORF">ACFSUL_19485</name>
</gene>
<organism evidence="2 3">
    <name type="scientific">Bacillus seohaeanensis</name>
    <dbReference type="NCBI Taxonomy" id="284580"/>
    <lineage>
        <taxon>Bacteria</taxon>
        <taxon>Bacillati</taxon>
        <taxon>Bacillota</taxon>
        <taxon>Bacilli</taxon>
        <taxon>Bacillales</taxon>
        <taxon>Bacillaceae</taxon>
        <taxon>Bacillus</taxon>
    </lineage>
</organism>
<dbReference type="EMBL" id="JBHUMF010000031">
    <property type="protein sequence ID" value="MFD2682930.1"/>
    <property type="molecule type" value="Genomic_DNA"/>
</dbReference>
<dbReference type="InterPro" id="IPR024515">
    <property type="entry name" value="DUF3397"/>
</dbReference>
<evidence type="ECO:0000313" key="3">
    <source>
        <dbReference type="Proteomes" id="UP001597506"/>
    </source>
</evidence>
<protein>
    <submittedName>
        <fullName evidence="2">DUF3397 domain-containing protein</fullName>
    </submittedName>
</protein>